<dbReference type="PANTHER" id="PTHR31395">
    <property type="entry name" value="SHISA"/>
    <property type="match status" value="1"/>
</dbReference>
<reference evidence="8" key="1">
    <citation type="submission" date="2025-08" db="UniProtKB">
        <authorList>
            <consortium name="RefSeq"/>
        </authorList>
    </citation>
    <scope>IDENTIFICATION</scope>
</reference>
<keyword evidence="4 5" id="KW-0472">Membrane</keyword>
<protein>
    <submittedName>
        <fullName evidence="8">Cysteine and tyrosine-rich protein 1-like</fullName>
    </submittedName>
</protein>
<evidence type="ECO:0000256" key="2">
    <source>
        <dbReference type="ARBA" id="ARBA00022692"/>
    </source>
</evidence>
<evidence type="ECO:0000313" key="7">
    <source>
        <dbReference type="Proteomes" id="UP001165740"/>
    </source>
</evidence>
<proteinExistence type="predicted"/>
<name>A0A9W3A7V3_BIOGL</name>
<dbReference type="OrthoDB" id="10347077at2759"/>
<dbReference type="InterPro" id="IPR026910">
    <property type="entry name" value="Shisa"/>
</dbReference>
<dbReference type="AlphaFoldDB" id="A0A9W3A7V3"/>
<dbReference type="GO" id="GO:0016020">
    <property type="term" value="C:membrane"/>
    <property type="evidence" value="ECO:0007669"/>
    <property type="project" value="UniProtKB-SubCell"/>
</dbReference>
<evidence type="ECO:0000313" key="8">
    <source>
        <dbReference type="RefSeq" id="XP_055883305.1"/>
    </source>
</evidence>
<organism evidence="7 8">
    <name type="scientific">Biomphalaria glabrata</name>
    <name type="common">Bloodfluke planorb</name>
    <name type="synonym">Freshwater snail</name>
    <dbReference type="NCBI Taxonomy" id="6526"/>
    <lineage>
        <taxon>Eukaryota</taxon>
        <taxon>Metazoa</taxon>
        <taxon>Spiralia</taxon>
        <taxon>Lophotrochozoa</taxon>
        <taxon>Mollusca</taxon>
        <taxon>Gastropoda</taxon>
        <taxon>Heterobranchia</taxon>
        <taxon>Euthyneura</taxon>
        <taxon>Panpulmonata</taxon>
        <taxon>Hygrophila</taxon>
        <taxon>Lymnaeoidea</taxon>
        <taxon>Planorbidae</taxon>
        <taxon>Biomphalaria</taxon>
    </lineage>
</organism>
<sequence length="190" mass="20950">MAVSVIQSMRNIFLSFLLYIFVPIQADICYFPDSYTPYKTCDFGCCDNYCCPFKETAIAYNFGPIIGAVVSGGIALFIIILAICLCRRRRRQPGVIIQSSGATTAMVYHQSTTTQGEIVNTVNMPPGIVYPPQPYGAYPYPPDKIMQPPPYYQPAPPSYDNLSPPAYLPSAPAENVYHDQGGVDNAAFKH</sequence>
<dbReference type="OMA" id="VIACKKK"/>
<keyword evidence="7" id="KW-1185">Reference proteome</keyword>
<gene>
    <name evidence="8" type="primary">LOC106061586</name>
</gene>
<dbReference type="RefSeq" id="XP_055883305.1">
    <property type="nucleotide sequence ID" value="XM_056027330.1"/>
</dbReference>
<keyword evidence="3 5" id="KW-1133">Transmembrane helix</keyword>
<keyword evidence="2 5" id="KW-0812">Transmembrane</keyword>
<dbReference type="PANTHER" id="PTHR31395:SF23">
    <property type="entry name" value="GEO05642P1"/>
    <property type="match status" value="1"/>
</dbReference>
<evidence type="ECO:0000256" key="3">
    <source>
        <dbReference type="ARBA" id="ARBA00022989"/>
    </source>
</evidence>
<dbReference type="Proteomes" id="UP001165740">
    <property type="component" value="Chromosome 4"/>
</dbReference>
<feature type="transmembrane region" description="Helical" evidence="5">
    <location>
        <begin position="62"/>
        <end position="86"/>
    </location>
</feature>
<accession>A0A9W3A7V3</accession>
<evidence type="ECO:0000256" key="4">
    <source>
        <dbReference type="ARBA" id="ARBA00023136"/>
    </source>
</evidence>
<keyword evidence="6" id="KW-0732">Signal</keyword>
<feature type="signal peptide" evidence="6">
    <location>
        <begin position="1"/>
        <end position="26"/>
    </location>
</feature>
<evidence type="ECO:0000256" key="5">
    <source>
        <dbReference type="SAM" id="Phobius"/>
    </source>
</evidence>
<evidence type="ECO:0000256" key="1">
    <source>
        <dbReference type="ARBA" id="ARBA00004370"/>
    </source>
</evidence>
<dbReference type="GeneID" id="106061586"/>
<comment type="subcellular location">
    <subcellularLocation>
        <location evidence="1">Membrane</location>
    </subcellularLocation>
</comment>
<feature type="chain" id="PRO_5040809712" evidence="6">
    <location>
        <begin position="27"/>
        <end position="190"/>
    </location>
</feature>
<evidence type="ECO:0000256" key="6">
    <source>
        <dbReference type="SAM" id="SignalP"/>
    </source>
</evidence>